<dbReference type="RefSeq" id="WP_307468951.1">
    <property type="nucleotide sequence ID" value="NZ_JAURUR010000020.1"/>
</dbReference>
<evidence type="ECO:0008006" key="3">
    <source>
        <dbReference type="Google" id="ProtNLM"/>
    </source>
</evidence>
<sequence length="114" mass="12672">MNQDKNNPFLDALKDLLISSGYSETDARSIALETMEKQAQVSPGVSYGGLHPESLGQLWLQARRSGKRQLLLEISAEGQDEDEDSGHLRVTVKGAQTWAEFEREQREAAERAAN</sequence>
<proteinExistence type="predicted"/>
<comment type="caution">
    <text evidence="1">The sequence shown here is derived from an EMBL/GenBank/DDBJ whole genome shotgun (WGS) entry which is preliminary data.</text>
</comment>
<accession>A0ABT9MHP6</accession>
<gene>
    <name evidence="1" type="ORF">QO006_003571</name>
</gene>
<protein>
    <recommendedName>
        <fullName evidence="3">Restriction endonuclease</fullName>
    </recommendedName>
</protein>
<keyword evidence="2" id="KW-1185">Reference proteome</keyword>
<evidence type="ECO:0000313" key="1">
    <source>
        <dbReference type="EMBL" id="MDP9766107.1"/>
    </source>
</evidence>
<name>A0ABT9MHP6_9DEIO</name>
<evidence type="ECO:0000313" key="2">
    <source>
        <dbReference type="Proteomes" id="UP001232163"/>
    </source>
</evidence>
<organism evidence="1 2">
    <name type="scientific">Deinococcus enclensis</name>
    <dbReference type="NCBI Taxonomy" id="1049582"/>
    <lineage>
        <taxon>Bacteria</taxon>
        <taxon>Thermotogati</taxon>
        <taxon>Deinococcota</taxon>
        <taxon>Deinococci</taxon>
        <taxon>Deinococcales</taxon>
        <taxon>Deinococcaceae</taxon>
        <taxon>Deinococcus</taxon>
    </lineage>
</organism>
<reference evidence="1 2" key="1">
    <citation type="submission" date="2023-07" db="EMBL/GenBank/DDBJ databases">
        <title>Genomic Encyclopedia of Type Strains, Phase IV (KMG-IV): sequencing the most valuable type-strain genomes for metagenomic binning, comparative biology and taxonomic classification.</title>
        <authorList>
            <person name="Goeker M."/>
        </authorList>
    </citation>
    <scope>NUCLEOTIDE SEQUENCE [LARGE SCALE GENOMIC DNA]</scope>
    <source>
        <strain evidence="1 2">NIO-1023</strain>
    </source>
</reference>
<dbReference type="Proteomes" id="UP001232163">
    <property type="component" value="Unassembled WGS sequence"/>
</dbReference>
<dbReference type="EMBL" id="JAURUR010000020">
    <property type="protein sequence ID" value="MDP9766107.1"/>
    <property type="molecule type" value="Genomic_DNA"/>
</dbReference>